<dbReference type="Pfam" id="PF00069">
    <property type="entry name" value="Pkinase"/>
    <property type="match status" value="1"/>
</dbReference>
<accession>A0AAD4EQU1</accession>
<feature type="binding site" evidence="8">
    <location>
        <position position="25"/>
    </location>
    <ligand>
        <name>ATP</name>
        <dbReference type="ChEBI" id="CHEBI:30616"/>
    </ligand>
</feature>
<dbReference type="InterPro" id="IPR050538">
    <property type="entry name" value="MAP_kinase_kinase_kinase"/>
</dbReference>
<dbReference type="PROSITE" id="PS50011">
    <property type="entry name" value="PROTEIN_KINASE_DOM"/>
    <property type="match status" value="1"/>
</dbReference>
<evidence type="ECO:0000256" key="3">
    <source>
        <dbReference type="ARBA" id="ARBA00022741"/>
    </source>
</evidence>
<evidence type="ECO:0000256" key="7">
    <source>
        <dbReference type="ARBA" id="ARBA00048130"/>
    </source>
</evidence>
<dbReference type="InterPro" id="IPR008271">
    <property type="entry name" value="Ser/Thr_kinase_AS"/>
</dbReference>
<comment type="similarity">
    <text evidence="9">Belongs to the protein kinase superfamily.</text>
</comment>
<feature type="compositionally biased region" description="Basic and acidic residues" evidence="10">
    <location>
        <begin position="371"/>
        <end position="382"/>
    </location>
</feature>
<evidence type="ECO:0000256" key="4">
    <source>
        <dbReference type="ARBA" id="ARBA00022777"/>
    </source>
</evidence>
<reference evidence="12" key="1">
    <citation type="submission" date="2023-02" db="EMBL/GenBank/DDBJ databases">
        <authorList>
            <person name="Palmer J.M."/>
        </authorList>
    </citation>
    <scope>NUCLEOTIDE SEQUENCE</scope>
    <source>
        <strain evidence="12">FW57</strain>
    </source>
</reference>
<dbReference type="GO" id="GO:0004707">
    <property type="term" value="F:MAP kinase activity"/>
    <property type="evidence" value="ECO:0007669"/>
    <property type="project" value="UniProtKB-EC"/>
</dbReference>
<dbReference type="CDD" id="cd00180">
    <property type="entry name" value="PKc"/>
    <property type="match status" value="1"/>
</dbReference>
<sequence>MIGGGQFGMVYRAVDFESGNTFAIKVINLRCYPDPEHARALAHREVKALQRLNHKNIIEFLGHDKWDTDEPEIFMPLRQGSLRSVAKARDRRLTDDELSAAVLEQMLSDLDYLACNDMCHRDVKPDNILYWNGPGGDYTFQLADFGLVNYRAQALTMCGTGYYHAPELYPEYGTFAQSPKMDVWSLFATIADIHRKFSFPPRAANTYAEVLHAVRAAVQLAPNLAHMARENPELRASAAQLLVAHFDGRGLTTPRAKVPPIVIMPAATVAKVPARSAPPPYVPAKTPSPAAVPLVKYPREPRRPRQLDGAKGQPVSRPLEGNRITKPKTSGSPAWLNLRRSPGPRGTAKTRVPPPAQLDQWITHGLAPDKAAAEKGPEERNETQQPIAGPSRMPGSFPT</sequence>
<dbReference type="EMBL" id="JAHCVI010000004">
    <property type="protein sequence ID" value="KAG7285867.1"/>
    <property type="molecule type" value="Genomic_DNA"/>
</dbReference>
<dbReference type="InterPro" id="IPR011009">
    <property type="entry name" value="Kinase-like_dom_sf"/>
</dbReference>
<keyword evidence="4" id="KW-0418">Kinase</keyword>
<dbReference type="PANTHER" id="PTHR48016:SF56">
    <property type="entry name" value="MAPKK KINASE"/>
    <property type="match status" value="1"/>
</dbReference>
<feature type="domain" description="Protein kinase" evidence="11">
    <location>
        <begin position="1"/>
        <end position="247"/>
    </location>
</feature>
<dbReference type="InterPro" id="IPR017441">
    <property type="entry name" value="Protein_kinase_ATP_BS"/>
</dbReference>
<dbReference type="SMART" id="SM00220">
    <property type="entry name" value="S_TKc"/>
    <property type="match status" value="1"/>
</dbReference>
<comment type="catalytic activity">
    <reaction evidence="7">
        <text>L-seryl-[protein] + ATP = O-phospho-L-seryl-[protein] + ADP + H(+)</text>
        <dbReference type="Rhea" id="RHEA:17989"/>
        <dbReference type="Rhea" id="RHEA-COMP:9863"/>
        <dbReference type="Rhea" id="RHEA-COMP:11604"/>
        <dbReference type="ChEBI" id="CHEBI:15378"/>
        <dbReference type="ChEBI" id="CHEBI:29999"/>
        <dbReference type="ChEBI" id="CHEBI:30616"/>
        <dbReference type="ChEBI" id="CHEBI:83421"/>
        <dbReference type="ChEBI" id="CHEBI:456216"/>
        <dbReference type="EC" id="2.7.11.24"/>
    </reaction>
    <physiologicalReaction direction="left-to-right" evidence="7">
        <dbReference type="Rhea" id="RHEA:17990"/>
    </physiologicalReaction>
</comment>
<keyword evidence="13" id="KW-1185">Reference proteome</keyword>
<protein>
    <recommendedName>
        <fullName evidence="1">mitogen-activated protein kinase</fullName>
        <ecNumber evidence="1">2.7.11.24</ecNumber>
    </recommendedName>
</protein>
<comment type="catalytic activity">
    <reaction evidence="6">
        <text>L-threonyl-[protein] + ATP = O-phospho-L-threonyl-[protein] + ADP + H(+)</text>
        <dbReference type="Rhea" id="RHEA:46608"/>
        <dbReference type="Rhea" id="RHEA-COMP:11060"/>
        <dbReference type="Rhea" id="RHEA-COMP:11605"/>
        <dbReference type="ChEBI" id="CHEBI:15378"/>
        <dbReference type="ChEBI" id="CHEBI:30013"/>
        <dbReference type="ChEBI" id="CHEBI:30616"/>
        <dbReference type="ChEBI" id="CHEBI:61977"/>
        <dbReference type="ChEBI" id="CHEBI:456216"/>
        <dbReference type="EC" id="2.7.11.24"/>
    </reaction>
    <physiologicalReaction direction="left-to-right" evidence="6">
        <dbReference type="Rhea" id="RHEA:46609"/>
    </physiologicalReaction>
</comment>
<organism evidence="12 13">
    <name type="scientific">Staphylotrichum longicolle</name>
    <dbReference type="NCBI Taxonomy" id="669026"/>
    <lineage>
        <taxon>Eukaryota</taxon>
        <taxon>Fungi</taxon>
        <taxon>Dikarya</taxon>
        <taxon>Ascomycota</taxon>
        <taxon>Pezizomycotina</taxon>
        <taxon>Sordariomycetes</taxon>
        <taxon>Sordariomycetidae</taxon>
        <taxon>Sordariales</taxon>
        <taxon>Chaetomiaceae</taxon>
        <taxon>Staphylotrichum</taxon>
    </lineage>
</organism>
<dbReference type="GO" id="GO:0005524">
    <property type="term" value="F:ATP binding"/>
    <property type="evidence" value="ECO:0007669"/>
    <property type="project" value="UniProtKB-UniRule"/>
</dbReference>
<dbReference type="PROSITE" id="PS00108">
    <property type="entry name" value="PROTEIN_KINASE_ST"/>
    <property type="match status" value="1"/>
</dbReference>
<dbReference type="EC" id="2.7.11.24" evidence="1"/>
<evidence type="ECO:0000256" key="10">
    <source>
        <dbReference type="SAM" id="MobiDB-lite"/>
    </source>
</evidence>
<proteinExistence type="inferred from homology"/>
<dbReference type="AlphaFoldDB" id="A0AAD4EQU1"/>
<dbReference type="PANTHER" id="PTHR48016">
    <property type="entry name" value="MAP KINASE KINASE KINASE SSK2-RELATED-RELATED"/>
    <property type="match status" value="1"/>
</dbReference>
<comment type="caution">
    <text evidence="12">The sequence shown here is derived from an EMBL/GenBank/DDBJ whole genome shotgun (WGS) entry which is preliminary data.</text>
</comment>
<keyword evidence="3 8" id="KW-0547">Nucleotide-binding</keyword>
<evidence type="ECO:0000256" key="1">
    <source>
        <dbReference type="ARBA" id="ARBA00012411"/>
    </source>
</evidence>
<keyword evidence="5 8" id="KW-0067">ATP-binding</keyword>
<evidence type="ECO:0000259" key="11">
    <source>
        <dbReference type="PROSITE" id="PS50011"/>
    </source>
</evidence>
<dbReference type="PROSITE" id="PS00107">
    <property type="entry name" value="PROTEIN_KINASE_ATP"/>
    <property type="match status" value="1"/>
</dbReference>
<evidence type="ECO:0000256" key="2">
    <source>
        <dbReference type="ARBA" id="ARBA00022679"/>
    </source>
</evidence>
<evidence type="ECO:0000256" key="9">
    <source>
        <dbReference type="RuleBase" id="RU000304"/>
    </source>
</evidence>
<gene>
    <name evidence="12" type="ORF">NEMBOFW57_008161</name>
</gene>
<keyword evidence="9" id="KW-0723">Serine/threonine-protein kinase</keyword>
<dbReference type="SUPFAM" id="SSF56112">
    <property type="entry name" value="Protein kinase-like (PK-like)"/>
    <property type="match status" value="1"/>
</dbReference>
<evidence type="ECO:0000256" key="5">
    <source>
        <dbReference type="ARBA" id="ARBA00022840"/>
    </source>
</evidence>
<evidence type="ECO:0000313" key="13">
    <source>
        <dbReference type="Proteomes" id="UP001197093"/>
    </source>
</evidence>
<keyword evidence="2" id="KW-0808">Transferase</keyword>
<evidence type="ECO:0000256" key="8">
    <source>
        <dbReference type="PROSITE-ProRule" id="PRU10141"/>
    </source>
</evidence>
<dbReference type="Proteomes" id="UP001197093">
    <property type="component" value="Unassembled WGS sequence"/>
</dbReference>
<dbReference type="InterPro" id="IPR000719">
    <property type="entry name" value="Prot_kinase_dom"/>
</dbReference>
<feature type="compositionally biased region" description="Basic and acidic residues" evidence="10">
    <location>
        <begin position="297"/>
        <end position="308"/>
    </location>
</feature>
<feature type="region of interest" description="Disordered" evidence="10">
    <location>
        <begin position="280"/>
        <end position="399"/>
    </location>
</feature>
<evidence type="ECO:0000256" key="6">
    <source>
        <dbReference type="ARBA" id="ARBA00047919"/>
    </source>
</evidence>
<evidence type="ECO:0000313" key="12">
    <source>
        <dbReference type="EMBL" id="KAG7285867.1"/>
    </source>
</evidence>
<name>A0AAD4EQU1_9PEZI</name>
<dbReference type="Gene3D" id="1.10.510.10">
    <property type="entry name" value="Transferase(Phosphotransferase) domain 1"/>
    <property type="match status" value="1"/>
</dbReference>